<keyword evidence="5 6" id="KW-0539">Nucleus</keyword>
<feature type="non-terminal residue" evidence="10">
    <location>
        <position position="1"/>
    </location>
</feature>
<dbReference type="InterPro" id="IPR056773">
    <property type="entry name" value="WHD_ORC2"/>
</dbReference>
<dbReference type="GO" id="GO:0006260">
    <property type="term" value="P:DNA replication"/>
    <property type="evidence" value="ECO:0007669"/>
    <property type="project" value="UniProtKB-UniRule"/>
</dbReference>
<reference evidence="10 11" key="1">
    <citation type="submission" date="2019-09" db="EMBL/GenBank/DDBJ databases">
        <title>Bird 10,000 Genomes (B10K) Project - Family phase.</title>
        <authorList>
            <person name="Zhang G."/>
        </authorList>
    </citation>
    <scope>NUCLEOTIDE SEQUENCE [LARGE SCALE GENOMIC DNA]</scope>
    <source>
        <strain evidence="10">B10K-DU-012-58</strain>
        <tissue evidence="10">Muscle</tissue>
    </source>
</reference>
<feature type="region of interest" description="Disordered" evidence="7">
    <location>
        <begin position="104"/>
        <end position="133"/>
    </location>
</feature>
<dbReference type="EMBL" id="VYZV01012511">
    <property type="protein sequence ID" value="NXS67961.1"/>
    <property type="molecule type" value="Genomic_DNA"/>
</dbReference>
<sequence length="576" mass="65239">MSQPQGRGSGAPEVKFVPDEEVLKHIADDAGIKVRKDKTQLTVSVKRFVKKLENISDDEAQEVLEEKNYVAALGICAQDPVGNGSSVSGGEVYSFQTPKRSSKMAELASELAQTPGQSGAPDHSECPEKTAKTPQSSSKYMFLLLMHVFSLLLQSKKKEFVSTTPYRLRKRLAAPDPYLESESEYSASCSEEEDEEVQKEISTVLSGRKTPAKTKAASTPPPRNTLAKKMKDDKMSNLVEEYFEAHSSSKVLTSDRTLQKLRKRRLDQQTLHDLLKKAPLAYAAEIKELNQQHESLFSRWMLQLHLGFNIVLYGLGSKRDLLEKFRTSVLKDSVHLVVNGYFPSITVRSILNSITEEILNHIGTFRSPLDQLEFIIKRFKEDSSLQLYVIIHNLDSQMLRGERSQQILAQLSSLPSVYLVASIDHINAPLMWDQAKLSLYNWLWYETTTFSPYVEETSYENSFLVQQSGSLALSSLTHVLRSLTLNARGIFRLLVQYQLENKDNPSYPGLSFQDFYQQCREAFLVNSDLTLRAQLTEFRDHKLIRTKRGADGVEYLLVPVDDSTLTDFLEKEDEDA</sequence>
<evidence type="ECO:0000256" key="2">
    <source>
        <dbReference type="ARBA" id="ARBA00007421"/>
    </source>
</evidence>
<feature type="non-terminal residue" evidence="10">
    <location>
        <position position="576"/>
    </location>
</feature>
<accession>A0A7L2WDR3</accession>
<comment type="function">
    <text evidence="6">Component of the origin recognition complex (ORC) that binds origins of replication. DNA-binding is ATP-dependent. ORC is required to assemble the pre-replication complex necessary to initiate DNA replication.</text>
</comment>
<evidence type="ECO:0000256" key="7">
    <source>
        <dbReference type="SAM" id="MobiDB-lite"/>
    </source>
</evidence>
<evidence type="ECO:0000256" key="3">
    <source>
        <dbReference type="ARBA" id="ARBA00019080"/>
    </source>
</evidence>
<feature type="compositionally biased region" description="Basic and acidic residues" evidence="7">
    <location>
        <begin position="122"/>
        <end position="131"/>
    </location>
</feature>
<dbReference type="AlphaFoldDB" id="A0A7L2WDR3"/>
<comment type="subcellular location">
    <subcellularLocation>
        <location evidence="1 6">Nucleus</location>
    </subcellularLocation>
</comment>
<evidence type="ECO:0000313" key="10">
    <source>
        <dbReference type="EMBL" id="NXS67961.1"/>
    </source>
</evidence>
<dbReference type="PANTHER" id="PTHR14052:SF0">
    <property type="entry name" value="ORIGIN RECOGNITION COMPLEX SUBUNIT 2"/>
    <property type="match status" value="1"/>
</dbReference>
<feature type="domain" description="Origin recognition complex subunit 2 RecA-like" evidence="8">
    <location>
        <begin position="285"/>
        <end position="446"/>
    </location>
</feature>
<organism evidence="10 11">
    <name type="scientific">Pandion haliaetus</name>
    <name type="common">Osprey</name>
    <name type="synonym">Falco haliaetus</name>
    <dbReference type="NCBI Taxonomy" id="56262"/>
    <lineage>
        <taxon>Eukaryota</taxon>
        <taxon>Metazoa</taxon>
        <taxon>Chordata</taxon>
        <taxon>Craniata</taxon>
        <taxon>Vertebrata</taxon>
        <taxon>Euteleostomi</taxon>
        <taxon>Archelosauria</taxon>
        <taxon>Archosauria</taxon>
        <taxon>Dinosauria</taxon>
        <taxon>Saurischia</taxon>
        <taxon>Theropoda</taxon>
        <taxon>Coelurosauria</taxon>
        <taxon>Aves</taxon>
        <taxon>Neognathae</taxon>
        <taxon>Neoaves</taxon>
        <taxon>Telluraves</taxon>
        <taxon>Accipitrimorphae</taxon>
        <taxon>Accipitriformes</taxon>
        <taxon>Pandionidae</taxon>
        <taxon>Pandion</taxon>
    </lineage>
</organism>
<keyword evidence="4 6" id="KW-0235">DNA replication</keyword>
<evidence type="ECO:0000256" key="6">
    <source>
        <dbReference type="RuleBase" id="RU368084"/>
    </source>
</evidence>
<dbReference type="InterPro" id="IPR007220">
    <property type="entry name" value="ORC2"/>
</dbReference>
<protein>
    <recommendedName>
        <fullName evidence="3 6">Origin recognition complex subunit 2</fullName>
    </recommendedName>
</protein>
<dbReference type="InterPro" id="IPR056772">
    <property type="entry name" value="RecA-like_ORC2"/>
</dbReference>
<feature type="domain" description="Origin recognition complex subunit 2 winged-helix" evidence="9">
    <location>
        <begin position="503"/>
        <end position="563"/>
    </location>
</feature>
<evidence type="ECO:0000256" key="5">
    <source>
        <dbReference type="ARBA" id="ARBA00023242"/>
    </source>
</evidence>
<gene>
    <name evidence="10" type="primary">Orc2</name>
    <name evidence="10" type="ORF">PANHAL_R04480</name>
</gene>
<dbReference type="Proteomes" id="UP000580171">
    <property type="component" value="Unassembled WGS sequence"/>
</dbReference>
<comment type="caution">
    <text evidence="10">The sequence shown here is derived from an EMBL/GenBank/DDBJ whole genome shotgun (WGS) entry which is preliminary data.</text>
</comment>
<keyword evidence="11" id="KW-1185">Reference proteome</keyword>
<name>A0A7L2WDR3_PANHA</name>
<comment type="subunit">
    <text evidence="6">Component of the origin recognition complex (ORC).</text>
</comment>
<evidence type="ECO:0000256" key="4">
    <source>
        <dbReference type="ARBA" id="ARBA00022705"/>
    </source>
</evidence>
<evidence type="ECO:0000259" key="8">
    <source>
        <dbReference type="Pfam" id="PF04084"/>
    </source>
</evidence>
<evidence type="ECO:0000313" key="11">
    <source>
        <dbReference type="Proteomes" id="UP000580171"/>
    </source>
</evidence>
<comment type="similarity">
    <text evidence="2 6">Belongs to the ORC2 family.</text>
</comment>
<dbReference type="OrthoDB" id="20198at2759"/>
<dbReference type="Pfam" id="PF24882">
    <property type="entry name" value="WHD_ORC2"/>
    <property type="match status" value="1"/>
</dbReference>
<proteinExistence type="inferred from homology"/>
<evidence type="ECO:0000259" key="9">
    <source>
        <dbReference type="Pfam" id="PF24882"/>
    </source>
</evidence>
<evidence type="ECO:0000256" key="1">
    <source>
        <dbReference type="ARBA" id="ARBA00004123"/>
    </source>
</evidence>
<dbReference type="GO" id="GO:0005664">
    <property type="term" value="C:nuclear origin of replication recognition complex"/>
    <property type="evidence" value="ECO:0007669"/>
    <property type="project" value="UniProtKB-UniRule"/>
</dbReference>
<dbReference type="Pfam" id="PF04084">
    <property type="entry name" value="RecA-like_ORC2"/>
    <property type="match status" value="1"/>
</dbReference>
<dbReference type="GO" id="GO:0003688">
    <property type="term" value="F:DNA replication origin binding"/>
    <property type="evidence" value="ECO:0007669"/>
    <property type="project" value="UniProtKB-UniRule"/>
</dbReference>
<dbReference type="PANTHER" id="PTHR14052">
    <property type="entry name" value="ORIGIN RECOGNITION COMPLEX SUBUNIT 2"/>
    <property type="match status" value="1"/>
</dbReference>